<dbReference type="Proteomes" id="UP001597417">
    <property type="component" value="Unassembled WGS sequence"/>
</dbReference>
<feature type="domain" description="Mechanosensitive ion channel MscS" evidence="6">
    <location>
        <begin position="148"/>
        <end position="205"/>
    </location>
</feature>
<sequence length="225" mass="23208">MGKERSLDLSHTLAGAKDTMHRPDFRRAIGAGALALAAPGVYYWLGGITGSHALGFRIGAYLSIAVCLLFGVVAVRSTATEVARITRPRGGPAVAGVLRLLITLAGYALVAVTVLGLLELPLDRLLLSGAITGVVVGIAAQQSLGHAFAGLVLLFSRRFAVGDYITLRSGTLGGQYDGEVTAITLMYTVLETEEGPMTIPNSGVLAAVTGPRLAPETPEPAAGTD</sequence>
<protein>
    <submittedName>
        <fullName evidence="7">Mechanosensitive ion channel family protein</fullName>
    </submittedName>
</protein>
<proteinExistence type="predicted"/>
<keyword evidence="2 5" id="KW-0812">Transmembrane</keyword>
<comment type="subcellular location">
    <subcellularLocation>
        <location evidence="1">Membrane</location>
    </subcellularLocation>
</comment>
<evidence type="ECO:0000256" key="1">
    <source>
        <dbReference type="ARBA" id="ARBA00004370"/>
    </source>
</evidence>
<dbReference type="InterPro" id="IPR006685">
    <property type="entry name" value="MscS_channel_2nd"/>
</dbReference>
<evidence type="ECO:0000256" key="2">
    <source>
        <dbReference type="ARBA" id="ARBA00022692"/>
    </source>
</evidence>
<dbReference type="Pfam" id="PF00924">
    <property type="entry name" value="MS_channel_2nd"/>
    <property type="match status" value="1"/>
</dbReference>
<evidence type="ECO:0000256" key="3">
    <source>
        <dbReference type="ARBA" id="ARBA00022989"/>
    </source>
</evidence>
<evidence type="ECO:0000313" key="8">
    <source>
        <dbReference type="Proteomes" id="UP001597417"/>
    </source>
</evidence>
<feature type="transmembrane region" description="Helical" evidence="5">
    <location>
        <begin position="96"/>
        <end position="118"/>
    </location>
</feature>
<evidence type="ECO:0000259" key="6">
    <source>
        <dbReference type="Pfam" id="PF00924"/>
    </source>
</evidence>
<dbReference type="PANTHER" id="PTHR30221:SF1">
    <property type="entry name" value="SMALL-CONDUCTANCE MECHANOSENSITIVE CHANNEL"/>
    <property type="match status" value="1"/>
</dbReference>
<dbReference type="EMBL" id="JBHUKR010000004">
    <property type="protein sequence ID" value="MFD2415915.1"/>
    <property type="molecule type" value="Genomic_DNA"/>
</dbReference>
<feature type="transmembrane region" description="Helical" evidence="5">
    <location>
        <begin position="28"/>
        <end position="46"/>
    </location>
</feature>
<dbReference type="InterPro" id="IPR045275">
    <property type="entry name" value="MscS_archaea/bacteria_type"/>
</dbReference>
<accession>A0ABW5FNX1</accession>
<feature type="transmembrane region" description="Helical" evidence="5">
    <location>
        <begin position="130"/>
        <end position="155"/>
    </location>
</feature>
<dbReference type="RefSeq" id="WP_378262149.1">
    <property type="nucleotide sequence ID" value="NZ_JBHUKR010000004.1"/>
</dbReference>
<reference evidence="8" key="1">
    <citation type="journal article" date="2019" name="Int. J. Syst. Evol. Microbiol.">
        <title>The Global Catalogue of Microorganisms (GCM) 10K type strain sequencing project: providing services to taxonomists for standard genome sequencing and annotation.</title>
        <authorList>
            <consortium name="The Broad Institute Genomics Platform"/>
            <consortium name="The Broad Institute Genome Sequencing Center for Infectious Disease"/>
            <person name="Wu L."/>
            <person name="Ma J."/>
        </authorList>
    </citation>
    <scope>NUCLEOTIDE SEQUENCE [LARGE SCALE GENOMIC DNA]</scope>
    <source>
        <strain evidence="8">CGMCC 4.7645</strain>
    </source>
</reference>
<evidence type="ECO:0000313" key="7">
    <source>
        <dbReference type="EMBL" id="MFD2415915.1"/>
    </source>
</evidence>
<keyword evidence="8" id="KW-1185">Reference proteome</keyword>
<organism evidence="7 8">
    <name type="scientific">Amycolatopsis pigmentata</name>
    <dbReference type="NCBI Taxonomy" id="450801"/>
    <lineage>
        <taxon>Bacteria</taxon>
        <taxon>Bacillati</taxon>
        <taxon>Actinomycetota</taxon>
        <taxon>Actinomycetes</taxon>
        <taxon>Pseudonocardiales</taxon>
        <taxon>Pseudonocardiaceae</taxon>
        <taxon>Amycolatopsis</taxon>
    </lineage>
</organism>
<gene>
    <name evidence="7" type="ORF">ACFSXZ_06200</name>
</gene>
<keyword evidence="4 5" id="KW-0472">Membrane</keyword>
<dbReference type="PANTHER" id="PTHR30221">
    <property type="entry name" value="SMALL-CONDUCTANCE MECHANOSENSITIVE CHANNEL"/>
    <property type="match status" value="1"/>
</dbReference>
<dbReference type="Gene3D" id="1.10.287.1260">
    <property type="match status" value="1"/>
</dbReference>
<name>A0ABW5FNX1_9PSEU</name>
<keyword evidence="3 5" id="KW-1133">Transmembrane helix</keyword>
<comment type="caution">
    <text evidence="7">The sequence shown here is derived from an EMBL/GenBank/DDBJ whole genome shotgun (WGS) entry which is preliminary data.</text>
</comment>
<dbReference type="InterPro" id="IPR010920">
    <property type="entry name" value="LSM_dom_sf"/>
</dbReference>
<dbReference type="SUPFAM" id="SSF50182">
    <property type="entry name" value="Sm-like ribonucleoproteins"/>
    <property type="match status" value="1"/>
</dbReference>
<feature type="transmembrane region" description="Helical" evidence="5">
    <location>
        <begin position="58"/>
        <end position="75"/>
    </location>
</feature>
<evidence type="ECO:0000256" key="5">
    <source>
        <dbReference type="SAM" id="Phobius"/>
    </source>
</evidence>
<evidence type="ECO:0000256" key="4">
    <source>
        <dbReference type="ARBA" id="ARBA00023136"/>
    </source>
</evidence>
<dbReference type="InterPro" id="IPR023408">
    <property type="entry name" value="MscS_beta-dom_sf"/>
</dbReference>
<dbReference type="Gene3D" id="2.30.30.60">
    <property type="match status" value="1"/>
</dbReference>